<keyword evidence="2" id="KW-1185">Reference proteome</keyword>
<evidence type="ECO:0000313" key="1">
    <source>
        <dbReference type="EMBL" id="KAF8568842.1"/>
    </source>
</evidence>
<evidence type="ECO:0000313" key="2">
    <source>
        <dbReference type="Proteomes" id="UP000699462"/>
    </source>
</evidence>
<proteinExistence type="predicted"/>
<sequence>MNDKSSDANGCVCPNNRAPTITSDSLGEQERVLASPHLNAHGESCAESLAEVSCIRNHVELCYKPPNLAPYSALGNLFLTQNAVAFVTDSRSDFAYKADCSLSAVETHRLVQSSRPSAEEKSLPAIWCIELSWRNHPDNPPCGIHVTEYMSGQLYSGYLAILSNPDPTTTITNLLFQFTCKTNDELPQKVPGQIFERSWPSGYSPNQWDNRLPWSPVHLTVEFRNKSGRTVDTVSESTPIRIHTKLNEYKGPYKFMQVENCYVSKISIDDHESRSREQLLIISKGCPTQAMQFVTPVSNVNTFDNLIITPNAAPWLNVPAIYETKLFRTSGLLDLLCVTGGNCSGSAKSSNTRTVVPASEAEWSTTGAVTYDQMHSFFELQAPELKTAIAVEASKINMSETRPLGYKMHRLLFKCVFRLCTEAAWCSWPNGCASTVNGFQEPRSTFLPPSVLFLTRTSKLNVIVSVNRRHYTGTPKGW</sequence>
<accession>A0A8T0DNI2</accession>
<dbReference type="Proteomes" id="UP000699462">
    <property type="component" value="Unassembled WGS sequence"/>
</dbReference>
<name>A0A8T0DNI2_9TREM</name>
<dbReference type="AlphaFoldDB" id="A0A8T0DNI2"/>
<reference evidence="1 2" key="1">
    <citation type="submission" date="2019-07" db="EMBL/GenBank/DDBJ databases">
        <title>Annotation for the trematode Paragonimus westermani.</title>
        <authorList>
            <person name="Choi Y.-J."/>
        </authorList>
    </citation>
    <scope>NUCLEOTIDE SEQUENCE [LARGE SCALE GENOMIC DNA]</scope>
    <source>
        <strain evidence="1">180907_Pwestermani</strain>
    </source>
</reference>
<protein>
    <submittedName>
        <fullName evidence="1">Uncharacterized protein</fullName>
    </submittedName>
</protein>
<gene>
    <name evidence="1" type="ORF">P879_02177</name>
</gene>
<dbReference type="EMBL" id="JTDF01002390">
    <property type="protein sequence ID" value="KAF8568842.1"/>
    <property type="molecule type" value="Genomic_DNA"/>
</dbReference>
<organism evidence="1 2">
    <name type="scientific">Paragonimus westermani</name>
    <dbReference type="NCBI Taxonomy" id="34504"/>
    <lineage>
        <taxon>Eukaryota</taxon>
        <taxon>Metazoa</taxon>
        <taxon>Spiralia</taxon>
        <taxon>Lophotrochozoa</taxon>
        <taxon>Platyhelminthes</taxon>
        <taxon>Trematoda</taxon>
        <taxon>Digenea</taxon>
        <taxon>Plagiorchiida</taxon>
        <taxon>Troglotremata</taxon>
        <taxon>Troglotrematidae</taxon>
        <taxon>Paragonimus</taxon>
    </lineage>
</organism>
<dbReference type="OrthoDB" id="6258424at2759"/>
<comment type="caution">
    <text evidence="1">The sequence shown here is derived from an EMBL/GenBank/DDBJ whole genome shotgun (WGS) entry which is preliminary data.</text>
</comment>